<evidence type="ECO:0000313" key="1">
    <source>
        <dbReference type="EMBL" id="JAE37109.1"/>
    </source>
</evidence>
<accession>A0A0A9HMR6</accession>
<name>A0A0A9HMR6_ARUDO</name>
<reference evidence="1" key="1">
    <citation type="submission" date="2014-09" db="EMBL/GenBank/DDBJ databases">
        <authorList>
            <person name="Magalhaes I.L.F."/>
            <person name="Oliveira U."/>
            <person name="Santos F.R."/>
            <person name="Vidigal T.H.D.A."/>
            <person name="Brescovit A.D."/>
            <person name="Santos A.J."/>
        </authorList>
    </citation>
    <scope>NUCLEOTIDE SEQUENCE</scope>
    <source>
        <tissue evidence="1">Shoot tissue taken approximately 20 cm above the soil surface</tissue>
    </source>
</reference>
<dbReference type="AlphaFoldDB" id="A0A0A9HMR6"/>
<reference evidence="1" key="2">
    <citation type="journal article" date="2015" name="Data Brief">
        <title>Shoot transcriptome of the giant reed, Arundo donax.</title>
        <authorList>
            <person name="Barrero R.A."/>
            <person name="Guerrero F.D."/>
            <person name="Moolhuijzen P."/>
            <person name="Goolsby J.A."/>
            <person name="Tidwell J."/>
            <person name="Bellgard S.E."/>
            <person name="Bellgard M.I."/>
        </authorList>
    </citation>
    <scope>NUCLEOTIDE SEQUENCE</scope>
    <source>
        <tissue evidence="1">Shoot tissue taken approximately 20 cm above the soil surface</tissue>
    </source>
</reference>
<organism evidence="1">
    <name type="scientific">Arundo donax</name>
    <name type="common">Giant reed</name>
    <name type="synonym">Donax arundinaceus</name>
    <dbReference type="NCBI Taxonomy" id="35708"/>
    <lineage>
        <taxon>Eukaryota</taxon>
        <taxon>Viridiplantae</taxon>
        <taxon>Streptophyta</taxon>
        <taxon>Embryophyta</taxon>
        <taxon>Tracheophyta</taxon>
        <taxon>Spermatophyta</taxon>
        <taxon>Magnoliopsida</taxon>
        <taxon>Liliopsida</taxon>
        <taxon>Poales</taxon>
        <taxon>Poaceae</taxon>
        <taxon>PACMAD clade</taxon>
        <taxon>Arundinoideae</taxon>
        <taxon>Arundineae</taxon>
        <taxon>Arundo</taxon>
    </lineage>
</organism>
<proteinExistence type="predicted"/>
<sequence>MHILSLHALTKCTNIQFHGVFSQIYGVCFVNFVGYHHYNKKLHHNVHFEINFCFACPTLQDYLIDICK</sequence>
<dbReference type="EMBL" id="GBRH01160787">
    <property type="protein sequence ID" value="JAE37109.1"/>
    <property type="molecule type" value="Transcribed_RNA"/>
</dbReference>
<protein>
    <submittedName>
        <fullName evidence="1">Uncharacterized protein</fullName>
    </submittedName>
</protein>